<evidence type="ECO:0000259" key="6">
    <source>
        <dbReference type="Pfam" id="PF00082"/>
    </source>
</evidence>
<dbReference type="Pfam" id="PF00082">
    <property type="entry name" value="Peptidase_S8"/>
    <property type="match status" value="1"/>
</dbReference>
<dbReference type="Proteomes" id="UP001430700">
    <property type="component" value="Unassembled WGS sequence"/>
</dbReference>
<dbReference type="InterPro" id="IPR036852">
    <property type="entry name" value="Peptidase_S8/S53_dom_sf"/>
</dbReference>
<feature type="domain" description="Peptidase S8/S53" evidence="6">
    <location>
        <begin position="321"/>
        <end position="531"/>
    </location>
</feature>
<feature type="active site" description="Charge relay system" evidence="5">
    <location>
        <position position="327"/>
    </location>
</feature>
<dbReference type="PROSITE" id="PS51892">
    <property type="entry name" value="SUBTILASE"/>
    <property type="match status" value="1"/>
</dbReference>
<keyword evidence="4 5" id="KW-0720">Serine protease</keyword>
<dbReference type="InterPro" id="IPR000209">
    <property type="entry name" value="Peptidase_S8/S53_dom"/>
</dbReference>
<evidence type="ECO:0000313" key="8">
    <source>
        <dbReference type="Proteomes" id="UP001430700"/>
    </source>
</evidence>
<dbReference type="InterPro" id="IPR051048">
    <property type="entry name" value="Peptidase_S8/S53_subtilisin"/>
</dbReference>
<comment type="similarity">
    <text evidence="1 5">Belongs to the peptidase S8 family.</text>
</comment>
<keyword evidence="8" id="KW-1185">Reference proteome</keyword>
<dbReference type="EMBL" id="JAJJMN010000001">
    <property type="protein sequence ID" value="MCC9016536.1"/>
    <property type="molecule type" value="Genomic_DNA"/>
</dbReference>
<organism evidence="7 8">
    <name type="scientific">Flavobacterium lipolyticum</name>
    <dbReference type="NCBI Taxonomy" id="2893754"/>
    <lineage>
        <taxon>Bacteria</taxon>
        <taxon>Pseudomonadati</taxon>
        <taxon>Bacteroidota</taxon>
        <taxon>Flavobacteriia</taxon>
        <taxon>Flavobacteriales</taxon>
        <taxon>Flavobacteriaceae</taxon>
        <taxon>Flavobacterium</taxon>
    </lineage>
</organism>
<feature type="active site" description="Charge relay system" evidence="5">
    <location>
        <position position="498"/>
    </location>
</feature>
<evidence type="ECO:0000256" key="1">
    <source>
        <dbReference type="ARBA" id="ARBA00011073"/>
    </source>
</evidence>
<protein>
    <submittedName>
        <fullName evidence="7">S8 family serine peptidase</fullName>
    </submittedName>
</protein>
<name>A0ABS8LX44_9FLAO</name>
<dbReference type="SUPFAM" id="SSF52743">
    <property type="entry name" value="Subtilisin-like"/>
    <property type="match status" value="1"/>
</dbReference>
<dbReference type="PANTHER" id="PTHR43399:SF4">
    <property type="entry name" value="CELL WALL-ASSOCIATED PROTEASE"/>
    <property type="match status" value="1"/>
</dbReference>
<evidence type="ECO:0000313" key="7">
    <source>
        <dbReference type="EMBL" id="MCC9016536.1"/>
    </source>
</evidence>
<proteinExistence type="inferred from homology"/>
<comment type="caution">
    <text evidence="7">The sequence shown here is derived from an EMBL/GenBank/DDBJ whole genome shotgun (WGS) entry which is preliminary data.</text>
</comment>
<dbReference type="InterPro" id="IPR015500">
    <property type="entry name" value="Peptidase_S8_subtilisin-rel"/>
</dbReference>
<accession>A0ABS8LX44</accession>
<gene>
    <name evidence="7" type="ORF">LNQ34_01945</name>
</gene>
<dbReference type="PROSITE" id="PS00138">
    <property type="entry name" value="SUBTILASE_SER"/>
    <property type="match status" value="1"/>
</dbReference>
<keyword evidence="2 5" id="KW-0645">Protease</keyword>
<dbReference type="InterPro" id="IPR023828">
    <property type="entry name" value="Peptidase_S8_Ser-AS"/>
</dbReference>
<evidence type="ECO:0000256" key="3">
    <source>
        <dbReference type="ARBA" id="ARBA00022801"/>
    </source>
</evidence>
<dbReference type="RefSeq" id="WP_229998503.1">
    <property type="nucleotide sequence ID" value="NZ_JAJJMN010000001.1"/>
</dbReference>
<dbReference type="PANTHER" id="PTHR43399">
    <property type="entry name" value="SUBTILISIN-RELATED"/>
    <property type="match status" value="1"/>
</dbReference>
<evidence type="ECO:0000256" key="4">
    <source>
        <dbReference type="ARBA" id="ARBA00022825"/>
    </source>
</evidence>
<dbReference type="PROSITE" id="PS51257">
    <property type="entry name" value="PROKAR_LIPOPROTEIN"/>
    <property type="match status" value="1"/>
</dbReference>
<sequence>MKKKQIASEGTLVKVYLFLGLLLFLIGCKSKQNLSASTINSIRTELTSSELKNWYQKDYALDGVPGISLDKWYNQNKKNPKNTIIVAVIDTQIDKNHEDLKDKIWFNAKEIPDNGIDDDHNGYIDDVNGWNFTSNKNGDYIVWGNFEYVRLIREWGNLFKNKTLDQIKSDDLPKYREYLRALKIYEGEKSDYQNWLQASKYSVNMFPIVKDSLKHYFPNEDYSYKQLDSLYKIHKINDKTFRQRREDNDRDLGAMIGFMKTRFEYGEETLEKMKETEREVDSVTNKNLNLDYNERLLIGDNPNVLEKGYGSGRISILKNGFKNIQGHSTKISGIIAANRDNHKGVKGFSQNIKIMPLAISFSGDEHDKDIAMAIYYAVDNGAKVINMSFGKEFSIHQNWVSDAFKYAEKRNVLLVHSSGNNSFDTDKNPYYPSDSNFEETSEICNNFINVGSISSRLDSTFVSSISNYGKLNVDLFAPGEEIYTTAKNNNYESDSGTSIAAPMISGTAALIWSYYPKLTAAEVKQIILDSGTAYDIEVIVPGTEDKKVPFSELSKSGKVLNVYNAMKLAEKVSKKKK</sequence>
<dbReference type="PRINTS" id="PR00723">
    <property type="entry name" value="SUBTILISIN"/>
</dbReference>
<keyword evidence="3 5" id="KW-0378">Hydrolase</keyword>
<evidence type="ECO:0000256" key="2">
    <source>
        <dbReference type="ARBA" id="ARBA00022670"/>
    </source>
</evidence>
<feature type="active site" description="Charge relay system" evidence="5">
    <location>
        <position position="90"/>
    </location>
</feature>
<dbReference type="Gene3D" id="3.40.50.200">
    <property type="entry name" value="Peptidase S8/S53 domain"/>
    <property type="match status" value="2"/>
</dbReference>
<evidence type="ECO:0000256" key="5">
    <source>
        <dbReference type="PROSITE-ProRule" id="PRU01240"/>
    </source>
</evidence>
<reference evidence="7" key="1">
    <citation type="submission" date="2021-11" db="EMBL/GenBank/DDBJ databases">
        <title>Description of novel Flavobacterium species.</title>
        <authorList>
            <person name="Saticioglu I.B."/>
            <person name="Ay H."/>
            <person name="Altun S."/>
            <person name="Duman M."/>
        </authorList>
    </citation>
    <scope>NUCLEOTIDE SEQUENCE</scope>
    <source>
        <strain evidence="7">F-126</strain>
    </source>
</reference>